<dbReference type="OMA" id="WSAREWA"/>
<dbReference type="GO" id="GO:0016740">
    <property type="term" value="F:transferase activity"/>
    <property type="evidence" value="ECO:0007669"/>
    <property type="project" value="UniProtKB-KW"/>
</dbReference>
<protein>
    <submittedName>
        <fullName evidence="10">Cas1p-domain-containing protein</fullName>
    </submittedName>
</protein>
<keyword evidence="4 8" id="KW-0812">Transmembrane</keyword>
<feature type="transmembrane region" description="Helical" evidence="8">
    <location>
        <begin position="536"/>
        <end position="555"/>
    </location>
</feature>
<organism evidence="10 11">
    <name type="scientific">Xylona heveae (strain CBS 132557 / TC161)</name>
    <dbReference type="NCBI Taxonomy" id="1328760"/>
    <lineage>
        <taxon>Eukaryota</taxon>
        <taxon>Fungi</taxon>
        <taxon>Dikarya</taxon>
        <taxon>Ascomycota</taxon>
        <taxon>Pezizomycotina</taxon>
        <taxon>Xylonomycetes</taxon>
        <taxon>Xylonales</taxon>
        <taxon>Xylonaceae</taxon>
        <taxon>Xylona</taxon>
    </lineage>
</organism>
<feature type="transmembrane region" description="Helical" evidence="8">
    <location>
        <begin position="661"/>
        <end position="681"/>
    </location>
</feature>
<dbReference type="GO" id="GO:0005794">
    <property type="term" value="C:Golgi apparatus"/>
    <property type="evidence" value="ECO:0007669"/>
    <property type="project" value="UniProtKB-ARBA"/>
</dbReference>
<dbReference type="RefSeq" id="XP_018189692.1">
    <property type="nucleotide sequence ID" value="XM_018336947.1"/>
</dbReference>
<feature type="transmembrane region" description="Helical" evidence="8">
    <location>
        <begin position="609"/>
        <end position="631"/>
    </location>
</feature>
<evidence type="ECO:0000256" key="6">
    <source>
        <dbReference type="ARBA" id="ARBA00023136"/>
    </source>
</evidence>
<evidence type="ECO:0000256" key="7">
    <source>
        <dbReference type="ARBA" id="ARBA00023180"/>
    </source>
</evidence>
<evidence type="ECO:0000313" key="11">
    <source>
        <dbReference type="Proteomes" id="UP000076632"/>
    </source>
</evidence>
<feature type="transmembrane region" description="Helical" evidence="8">
    <location>
        <begin position="339"/>
        <end position="361"/>
    </location>
</feature>
<feature type="transmembrane region" description="Helical" evidence="8">
    <location>
        <begin position="567"/>
        <end position="589"/>
    </location>
</feature>
<name>A0A161TE10_XYLHT</name>
<feature type="transmembrane region" description="Helical" evidence="8">
    <location>
        <begin position="382"/>
        <end position="400"/>
    </location>
</feature>
<evidence type="ECO:0000256" key="4">
    <source>
        <dbReference type="ARBA" id="ARBA00022692"/>
    </source>
</evidence>
<keyword evidence="3" id="KW-0808">Transferase</keyword>
<evidence type="ECO:0000256" key="8">
    <source>
        <dbReference type="SAM" id="Phobius"/>
    </source>
</evidence>
<dbReference type="InParanoid" id="A0A161TE10"/>
<feature type="transmembrane region" description="Helical" evidence="8">
    <location>
        <begin position="767"/>
        <end position="795"/>
    </location>
</feature>
<dbReference type="GO" id="GO:0016020">
    <property type="term" value="C:membrane"/>
    <property type="evidence" value="ECO:0007669"/>
    <property type="project" value="UniProtKB-SubCell"/>
</dbReference>
<dbReference type="PANTHER" id="PTHR13533">
    <property type="entry name" value="N-ACETYLNEURAMINATE 9-O-ACETYLTRANSFERASE"/>
    <property type="match status" value="1"/>
</dbReference>
<evidence type="ECO:0000259" key="9">
    <source>
        <dbReference type="Pfam" id="PF07779"/>
    </source>
</evidence>
<dbReference type="EMBL" id="KV407456">
    <property type="protein sequence ID" value="KZF24137.1"/>
    <property type="molecule type" value="Genomic_DNA"/>
</dbReference>
<dbReference type="Proteomes" id="UP000076632">
    <property type="component" value="Unassembled WGS sequence"/>
</dbReference>
<gene>
    <name evidence="10" type="ORF">L228DRAFT_90285</name>
</gene>
<feature type="transmembrane region" description="Helical" evidence="8">
    <location>
        <begin position="687"/>
        <end position="705"/>
    </location>
</feature>
<evidence type="ECO:0000256" key="5">
    <source>
        <dbReference type="ARBA" id="ARBA00022989"/>
    </source>
</evidence>
<keyword evidence="5 8" id="KW-1133">Transmembrane helix</keyword>
<keyword evidence="7" id="KW-0325">Glycoprotein</keyword>
<comment type="subcellular location">
    <subcellularLocation>
        <location evidence="1">Membrane</location>
        <topology evidence="1">Multi-pass membrane protein</topology>
    </subcellularLocation>
</comment>
<dbReference type="GeneID" id="28902084"/>
<evidence type="ECO:0000256" key="3">
    <source>
        <dbReference type="ARBA" id="ARBA00022679"/>
    </source>
</evidence>
<evidence type="ECO:0000256" key="2">
    <source>
        <dbReference type="ARBA" id="ARBA00010666"/>
    </source>
</evidence>
<accession>A0A161TE10</accession>
<proteinExistence type="inferred from homology"/>
<dbReference type="PANTHER" id="PTHR13533:SF1">
    <property type="entry name" value="N-ACETYLNEURAMINATE 9-O-ACETYLTRANSFERASE"/>
    <property type="match status" value="1"/>
</dbReference>
<dbReference type="OrthoDB" id="1932925at2759"/>
<comment type="similarity">
    <text evidence="2">Belongs to the PC-esterase family. CASD1 subfamily.</text>
</comment>
<dbReference type="AlphaFoldDB" id="A0A161TE10"/>
<keyword evidence="11" id="KW-1185">Reference proteome</keyword>
<feature type="transmembrane region" description="Helical" evidence="8">
    <location>
        <begin position="482"/>
        <end position="503"/>
    </location>
</feature>
<feature type="transmembrane region" description="Helical" evidence="8">
    <location>
        <begin position="406"/>
        <end position="427"/>
    </location>
</feature>
<feature type="transmembrane region" description="Helical" evidence="8">
    <location>
        <begin position="510"/>
        <end position="530"/>
    </location>
</feature>
<keyword evidence="6 8" id="KW-0472">Membrane</keyword>
<sequence>MQLPPSRPSWALHRVFWTLLIGVFLTVAYRRFLLDAPDPYRCHALLNEGGWLDPPNQHFLDRPFQRWQPPRCMLHEYHASGLAGCFRSRRVVIAGDSTTRQIYWAIAKKLDHDRANRELSEAPKQEDLMFKHNEVELNFVWDPYLNSSRLHNELLQYQNAKASLREPGKAKKNPALIIIGGGLWYARFIQHNPVAEFQTAMETIVPMLALPPQQSSQFPLLPGEHGSDDLVFIMPVETPVYEQLSPSRMIRVTPEKIDAMNQYLYQLSKRPGLDVLWSYRLMTHDEPETLGESGFHVVETVANRRADVVLNLRCNAGATARGRYPVDRTCCSGYRRPNWMQSIALLGFLGSLGLVSLLHVISNTGSKGNKTAASSPMLRSTLVILFTVLYCFFADRSPLFTKLQKFYAPSAALVLGGLMVCFGLFSIRRVPADGITSAMQKRTLQRTFLPRAVADEWKGWVVAIVLVYRLTEAWKVIWVYEAVRLIMGSYLFLLSFEHSVYFLSTRDYSLRRVGSVLFRLNFFNVVLPFIMRTDYLYYPFAPLLSFWFVAIFIILRSGSSFNEHVPILLAKILFFGTLFTISITFAGPLNVVSTVLKYTCRISWKTERFRLRLGLDLFVAYAGMITAIIYVRLTRTPKHLIQGRERRLHNIIRHHFEQIRAFFILLAVNLLIICGIVIYVGPNTEDYNTWMRWFSFIPAICFAILRNADRRLRNMHSTVFAWLGRCSVEIFTLHYHIWMAGDGKGVLGIGLFGPNYGWSNNGRWEEFAVVTVLFLCLCGSVSHAISAVTSSFIGLCGKDERDVSIDPTGVSEVRTGLYGYEADLNGKQPKDLPLTQNFEVNGSFSAILANGNGHGNGLLSPPLPPSRRKGILRKFLPSKLKTRLITCLVVMWICNLFYN</sequence>
<dbReference type="GO" id="GO:0005975">
    <property type="term" value="P:carbohydrate metabolic process"/>
    <property type="evidence" value="ECO:0007669"/>
    <property type="project" value="UniProtKB-ARBA"/>
</dbReference>
<reference evidence="10 11" key="1">
    <citation type="journal article" date="2016" name="Fungal Biol.">
        <title>The genome of Xylona heveae provides a window into fungal endophytism.</title>
        <authorList>
            <person name="Gazis R."/>
            <person name="Kuo A."/>
            <person name="Riley R."/>
            <person name="LaButti K."/>
            <person name="Lipzen A."/>
            <person name="Lin J."/>
            <person name="Amirebrahimi M."/>
            <person name="Hesse C.N."/>
            <person name="Spatafora J.W."/>
            <person name="Henrissat B."/>
            <person name="Hainaut M."/>
            <person name="Grigoriev I.V."/>
            <person name="Hibbett D.S."/>
        </authorList>
    </citation>
    <scope>NUCLEOTIDE SEQUENCE [LARGE SCALE GENOMIC DNA]</scope>
    <source>
        <strain evidence="10 11">TC161</strain>
    </source>
</reference>
<dbReference type="Pfam" id="PF07779">
    <property type="entry name" value="Cas1_AcylT"/>
    <property type="match status" value="1"/>
</dbReference>
<evidence type="ECO:0000256" key="1">
    <source>
        <dbReference type="ARBA" id="ARBA00004141"/>
    </source>
</evidence>
<feature type="domain" description="Cas1p 10 TM acyl transferase" evidence="9">
    <location>
        <begin position="325"/>
        <end position="794"/>
    </location>
</feature>
<evidence type="ECO:0000313" key="10">
    <source>
        <dbReference type="EMBL" id="KZF24137.1"/>
    </source>
</evidence>
<dbReference type="InterPro" id="IPR012419">
    <property type="entry name" value="Cas1_AcylTrans_dom"/>
</dbReference>